<accession>A0A8S5SM31</accession>
<evidence type="ECO:0000256" key="1">
    <source>
        <dbReference type="SAM" id="Phobius"/>
    </source>
</evidence>
<keyword evidence="1" id="KW-1133">Transmembrane helix</keyword>
<keyword evidence="1" id="KW-0812">Transmembrane</keyword>
<proteinExistence type="predicted"/>
<keyword evidence="1" id="KW-0472">Membrane</keyword>
<dbReference type="EMBL" id="BK032623">
    <property type="protein sequence ID" value="DAF51875.1"/>
    <property type="molecule type" value="Genomic_DNA"/>
</dbReference>
<name>A0A8S5SM31_9CAUD</name>
<sequence length="29" mass="3480">MVSETLYFFLISILEVCVKTKILYVNFYC</sequence>
<organism evidence="2">
    <name type="scientific">Podoviridae sp. ctf5T2</name>
    <dbReference type="NCBI Taxonomy" id="2827743"/>
    <lineage>
        <taxon>Viruses</taxon>
        <taxon>Duplodnaviria</taxon>
        <taxon>Heunggongvirae</taxon>
        <taxon>Uroviricota</taxon>
        <taxon>Caudoviricetes</taxon>
    </lineage>
</organism>
<protein>
    <submittedName>
        <fullName evidence="2">Uncharacterized protein</fullName>
    </submittedName>
</protein>
<feature type="transmembrane region" description="Helical" evidence="1">
    <location>
        <begin position="6"/>
        <end position="27"/>
    </location>
</feature>
<reference evidence="2" key="1">
    <citation type="journal article" date="2021" name="Proc. Natl. Acad. Sci. U.S.A.">
        <title>A Catalog of Tens of Thousands of Viruses from Human Metagenomes Reveals Hidden Associations with Chronic Diseases.</title>
        <authorList>
            <person name="Tisza M.J."/>
            <person name="Buck C.B."/>
        </authorList>
    </citation>
    <scope>NUCLEOTIDE SEQUENCE</scope>
    <source>
        <strain evidence="2">Ctf5T2</strain>
    </source>
</reference>
<evidence type="ECO:0000313" key="2">
    <source>
        <dbReference type="EMBL" id="DAF51875.1"/>
    </source>
</evidence>